<dbReference type="Pfam" id="PF05402">
    <property type="entry name" value="PqqD"/>
    <property type="match status" value="1"/>
</dbReference>
<dbReference type="Gene3D" id="1.10.10.1150">
    <property type="entry name" value="Coenzyme PQQ synthesis protein D (PqqD)"/>
    <property type="match status" value="1"/>
</dbReference>
<evidence type="ECO:0000256" key="1">
    <source>
        <dbReference type="SAM" id="MobiDB-lite"/>
    </source>
</evidence>
<evidence type="ECO:0008006" key="3">
    <source>
        <dbReference type="Google" id="ProtNLM"/>
    </source>
</evidence>
<dbReference type="EMBL" id="LAZR01000026">
    <property type="protein sequence ID" value="KKO03658.1"/>
    <property type="molecule type" value="Genomic_DNA"/>
</dbReference>
<organism evidence="2">
    <name type="scientific">marine sediment metagenome</name>
    <dbReference type="NCBI Taxonomy" id="412755"/>
    <lineage>
        <taxon>unclassified sequences</taxon>
        <taxon>metagenomes</taxon>
        <taxon>ecological metagenomes</taxon>
    </lineage>
</organism>
<proteinExistence type="predicted"/>
<dbReference type="AlphaFoldDB" id="A0A0F9VUN3"/>
<dbReference type="InterPro" id="IPR041881">
    <property type="entry name" value="PqqD_sf"/>
</dbReference>
<accession>A0A0F9VUN3</accession>
<name>A0A0F9VUN3_9ZZZZ</name>
<dbReference type="InterPro" id="IPR008792">
    <property type="entry name" value="PQQD"/>
</dbReference>
<sequence>MDTTIWRGVEIHHPVDWELSVASAPGEVGRCRFTDRYWQRLEVMWRRLDSRPDPKVLLEKFRHEHLQATKVESSQLHPLTDAPQEWHGFVQSRPRGSLVRALRLDVENHLLFEITVLWPDRRNTTLEREILNSIAALPTDTPTRRWRAMGLDVTLEDDYDLPHCELTVGRIHWEFLPSGKGSKGLMVERIAMPDVWLTGSLANWMPRQLPIYSTVLSQQARTINGHPGQELLSRSRAGRLGSVSGRHNIRLEWGWICPTEHRMYRICMTDVSRRETLELPPSLVVRCCQPSGNIPDRPEVGSPAPPPPADAAEGTSTGPVSTRDFLAAVPHLNQAMTLDRQSPKGPTARVEIPRPWYLVPPISWILPFGKYRQIQLDAIGVELLDLCDGRRPIENIIEIFAANHKLTFREAQLPVTQYLRKLTQRGILAIVGGGDAR</sequence>
<protein>
    <recommendedName>
        <fullName evidence="3">PqqD family protein</fullName>
    </recommendedName>
</protein>
<feature type="region of interest" description="Disordered" evidence="1">
    <location>
        <begin position="294"/>
        <end position="320"/>
    </location>
</feature>
<reference evidence="2" key="1">
    <citation type="journal article" date="2015" name="Nature">
        <title>Complex archaea that bridge the gap between prokaryotes and eukaryotes.</title>
        <authorList>
            <person name="Spang A."/>
            <person name="Saw J.H."/>
            <person name="Jorgensen S.L."/>
            <person name="Zaremba-Niedzwiedzka K."/>
            <person name="Martijn J."/>
            <person name="Lind A.E."/>
            <person name="van Eijk R."/>
            <person name="Schleper C."/>
            <person name="Guy L."/>
            <person name="Ettema T.J."/>
        </authorList>
    </citation>
    <scope>NUCLEOTIDE SEQUENCE</scope>
</reference>
<evidence type="ECO:0000313" key="2">
    <source>
        <dbReference type="EMBL" id="KKO03658.1"/>
    </source>
</evidence>
<gene>
    <name evidence="2" type="ORF">LCGC14_0095860</name>
</gene>
<comment type="caution">
    <text evidence="2">The sequence shown here is derived from an EMBL/GenBank/DDBJ whole genome shotgun (WGS) entry which is preliminary data.</text>
</comment>